<dbReference type="Proteomes" id="UP000677305">
    <property type="component" value="Chromosome"/>
</dbReference>
<sequence length="79" mass="9047">MLIGDEENGPYNFNKKAKILDCAAGTGIYSFELAHEGHEVTALDLTPRHVSIMKDRIVYDTKWIKGTRSSCIRWNIPFY</sequence>
<dbReference type="Gene3D" id="3.40.50.150">
    <property type="entry name" value="Vaccinia Virus protein VP39"/>
    <property type="match status" value="1"/>
</dbReference>
<dbReference type="KEGG" id="vgu:HYG85_06215"/>
<dbReference type="GO" id="GO:0032259">
    <property type="term" value="P:methylation"/>
    <property type="evidence" value="ECO:0007669"/>
    <property type="project" value="UniProtKB-KW"/>
</dbReference>
<protein>
    <submittedName>
        <fullName evidence="2">Class I SAM-dependent methyltransferase</fullName>
    </submittedName>
</protein>
<keyword evidence="3" id="KW-1185">Reference proteome</keyword>
<evidence type="ECO:0000313" key="3">
    <source>
        <dbReference type="Proteomes" id="UP000677305"/>
    </source>
</evidence>
<accession>A0A8J8SBL6</accession>
<dbReference type="Pfam" id="PF13649">
    <property type="entry name" value="Methyltransf_25"/>
    <property type="match status" value="1"/>
</dbReference>
<dbReference type="InterPro" id="IPR041698">
    <property type="entry name" value="Methyltransf_25"/>
</dbReference>
<dbReference type="SUPFAM" id="SSF53335">
    <property type="entry name" value="S-adenosyl-L-methionine-dependent methyltransferases"/>
    <property type="match status" value="1"/>
</dbReference>
<keyword evidence="2" id="KW-0808">Transferase</keyword>
<dbReference type="CDD" id="cd02440">
    <property type="entry name" value="AdoMet_MTases"/>
    <property type="match status" value="1"/>
</dbReference>
<gene>
    <name evidence="2" type="ORF">HYG85_06215</name>
</gene>
<evidence type="ECO:0000259" key="1">
    <source>
        <dbReference type="Pfam" id="PF13649"/>
    </source>
</evidence>
<proteinExistence type="predicted"/>
<dbReference type="EMBL" id="CP058561">
    <property type="protein sequence ID" value="QUH28540.1"/>
    <property type="molecule type" value="Genomic_DNA"/>
</dbReference>
<dbReference type="GO" id="GO:0008168">
    <property type="term" value="F:methyltransferase activity"/>
    <property type="evidence" value="ECO:0007669"/>
    <property type="project" value="UniProtKB-KW"/>
</dbReference>
<keyword evidence="2" id="KW-0489">Methyltransferase</keyword>
<evidence type="ECO:0000313" key="2">
    <source>
        <dbReference type="EMBL" id="QUH28540.1"/>
    </source>
</evidence>
<name>A0A8J8SBL6_9FIRM</name>
<dbReference type="RefSeq" id="WP_212692766.1">
    <property type="nucleotide sequence ID" value="NZ_CP058561.1"/>
</dbReference>
<dbReference type="InterPro" id="IPR029063">
    <property type="entry name" value="SAM-dependent_MTases_sf"/>
</dbReference>
<feature type="domain" description="Methyltransferase" evidence="1">
    <location>
        <begin position="19"/>
        <end position="57"/>
    </location>
</feature>
<reference evidence="2 3" key="1">
    <citation type="submission" date="2020-07" db="EMBL/GenBank/DDBJ databases">
        <title>Vallitalea guaymasensis genome.</title>
        <authorList>
            <person name="Postec A."/>
        </authorList>
    </citation>
    <scope>NUCLEOTIDE SEQUENCE [LARGE SCALE GENOMIC DNA]</scope>
    <source>
        <strain evidence="2 3">Ra1766G1</strain>
    </source>
</reference>
<dbReference type="AlphaFoldDB" id="A0A8J8SBL6"/>
<organism evidence="2 3">
    <name type="scientific">Vallitalea guaymasensis</name>
    <dbReference type="NCBI Taxonomy" id="1185412"/>
    <lineage>
        <taxon>Bacteria</taxon>
        <taxon>Bacillati</taxon>
        <taxon>Bacillota</taxon>
        <taxon>Clostridia</taxon>
        <taxon>Lachnospirales</taxon>
        <taxon>Vallitaleaceae</taxon>
        <taxon>Vallitalea</taxon>
    </lineage>
</organism>